<protein>
    <submittedName>
        <fullName evidence="2">Uncharacterized protein</fullName>
    </submittedName>
</protein>
<feature type="compositionally biased region" description="Low complexity" evidence="1">
    <location>
        <begin position="98"/>
        <end position="111"/>
    </location>
</feature>
<name>A0AAV7MW74_PLEWA</name>
<comment type="caution">
    <text evidence="2">The sequence shown here is derived from an EMBL/GenBank/DDBJ whole genome shotgun (WGS) entry which is preliminary data.</text>
</comment>
<feature type="compositionally biased region" description="Basic residues" evidence="1">
    <location>
        <begin position="1"/>
        <end position="15"/>
    </location>
</feature>
<gene>
    <name evidence="2" type="ORF">NDU88_002586</name>
</gene>
<sequence length="139" mass="14713">MHPRLAPRGGAHRRVCTVQGPSTPRVQQASSWSPPMSALSGSFPVQRPRCPQVCGALAISLGPTARPGTPRASAASALCGCRSLTSFPCLECPPSMTAVGSGSGSRVASVLRRARPRATLRSRLRPSPDRVYGDARRRR</sequence>
<evidence type="ECO:0000313" key="2">
    <source>
        <dbReference type="EMBL" id="KAJ1105178.1"/>
    </source>
</evidence>
<proteinExistence type="predicted"/>
<keyword evidence="3" id="KW-1185">Reference proteome</keyword>
<organism evidence="2 3">
    <name type="scientific">Pleurodeles waltl</name>
    <name type="common">Iberian ribbed newt</name>
    <dbReference type="NCBI Taxonomy" id="8319"/>
    <lineage>
        <taxon>Eukaryota</taxon>
        <taxon>Metazoa</taxon>
        <taxon>Chordata</taxon>
        <taxon>Craniata</taxon>
        <taxon>Vertebrata</taxon>
        <taxon>Euteleostomi</taxon>
        <taxon>Amphibia</taxon>
        <taxon>Batrachia</taxon>
        <taxon>Caudata</taxon>
        <taxon>Salamandroidea</taxon>
        <taxon>Salamandridae</taxon>
        <taxon>Pleurodelinae</taxon>
        <taxon>Pleurodeles</taxon>
    </lineage>
</organism>
<dbReference type="Proteomes" id="UP001066276">
    <property type="component" value="Chromosome 9"/>
</dbReference>
<feature type="compositionally biased region" description="Polar residues" evidence="1">
    <location>
        <begin position="19"/>
        <end position="34"/>
    </location>
</feature>
<feature type="region of interest" description="Disordered" evidence="1">
    <location>
        <begin position="1"/>
        <end position="43"/>
    </location>
</feature>
<evidence type="ECO:0000256" key="1">
    <source>
        <dbReference type="SAM" id="MobiDB-lite"/>
    </source>
</evidence>
<feature type="compositionally biased region" description="Basic residues" evidence="1">
    <location>
        <begin position="112"/>
        <end position="124"/>
    </location>
</feature>
<dbReference type="EMBL" id="JANPWB010000013">
    <property type="protein sequence ID" value="KAJ1105178.1"/>
    <property type="molecule type" value="Genomic_DNA"/>
</dbReference>
<feature type="compositionally biased region" description="Basic and acidic residues" evidence="1">
    <location>
        <begin position="126"/>
        <end position="139"/>
    </location>
</feature>
<dbReference type="AlphaFoldDB" id="A0AAV7MW74"/>
<reference evidence="2" key="1">
    <citation type="journal article" date="2022" name="bioRxiv">
        <title>Sequencing and chromosome-scale assembly of the giantPleurodeles waltlgenome.</title>
        <authorList>
            <person name="Brown T."/>
            <person name="Elewa A."/>
            <person name="Iarovenko S."/>
            <person name="Subramanian E."/>
            <person name="Araus A.J."/>
            <person name="Petzold A."/>
            <person name="Susuki M."/>
            <person name="Suzuki K.-i.T."/>
            <person name="Hayashi T."/>
            <person name="Toyoda A."/>
            <person name="Oliveira C."/>
            <person name="Osipova E."/>
            <person name="Leigh N.D."/>
            <person name="Simon A."/>
            <person name="Yun M.H."/>
        </authorList>
    </citation>
    <scope>NUCLEOTIDE SEQUENCE</scope>
    <source>
        <strain evidence="2">20211129_DDA</strain>
        <tissue evidence="2">Liver</tissue>
    </source>
</reference>
<evidence type="ECO:0000313" key="3">
    <source>
        <dbReference type="Proteomes" id="UP001066276"/>
    </source>
</evidence>
<accession>A0AAV7MW74</accession>
<feature type="region of interest" description="Disordered" evidence="1">
    <location>
        <begin position="97"/>
        <end position="139"/>
    </location>
</feature>